<dbReference type="Pfam" id="PF08100">
    <property type="entry name" value="Dimerisation"/>
    <property type="match status" value="1"/>
</dbReference>
<comment type="similarity">
    <text evidence="4">Belongs to the class I-like SAM-binding methyltransferase superfamily. Cation-independent O-methyltransferase family. COMT subfamily.</text>
</comment>
<proteinExistence type="inferred from homology"/>
<dbReference type="InterPro" id="IPR029063">
    <property type="entry name" value="SAM-dependent_MTases_sf"/>
</dbReference>
<evidence type="ECO:0000256" key="3">
    <source>
        <dbReference type="ARBA" id="ARBA00022691"/>
    </source>
</evidence>
<keyword evidence="3" id="KW-0949">S-adenosyl-L-methionine</keyword>
<evidence type="ECO:0000313" key="7">
    <source>
        <dbReference type="EMBL" id="KAH0782229.1"/>
    </source>
</evidence>
<dbReference type="InterPro" id="IPR016461">
    <property type="entry name" value="COMT-like"/>
</dbReference>
<dbReference type="EMBL" id="JAIVGD010000001">
    <property type="protein sequence ID" value="KAH0782229.1"/>
    <property type="molecule type" value="Genomic_DNA"/>
</dbReference>
<sequence>MSSSESTSSTELLHAQAQIWNYIFNFVSSSAIRCAFQLGIPDVLYKHDKPMCLCDISAELFVVNSSKVSFLPILMRFLVQSGFLNQHADHYFLTPASRLLAKDDPFNVRSLLLLNHGQALSKAWSKLSDWFQNDSPTPFHTAHGKSLWDYIGEELPSVLGDIFNDALASDSRLNTNVLITECKHVFEGLTSLVDVGGGTGTVPIAITKAFPNIKCTVLDLPQVVGDLKGSGNLDFVGGDMFDMIPHANAILLKCVLHNWNDEDCVKILKKCKESIPSREKGGKVIIIDIVLEDPNQSNEFVRAQHNMDMLMMVLVAAKERTEKEWEKLFNEAGFTEYKIFPALGLRSLIEIYP</sequence>
<feature type="domain" description="O-methyltransferase dimerisation" evidence="6">
    <location>
        <begin position="20"/>
        <end position="102"/>
    </location>
</feature>
<dbReference type="CDD" id="cd02440">
    <property type="entry name" value="AdoMet_MTases"/>
    <property type="match status" value="1"/>
</dbReference>
<dbReference type="InterPro" id="IPR001077">
    <property type="entry name" value="COMT_C"/>
</dbReference>
<evidence type="ECO:0000256" key="2">
    <source>
        <dbReference type="ARBA" id="ARBA00022679"/>
    </source>
</evidence>
<dbReference type="InterPro" id="IPR012967">
    <property type="entry name" value="COMT_dimerisation"/>
</dbReference>
<dbReference type="Gene3D" id="1.10.10.10">
    <property type="entry name" value="Winged helix-like DNA-binding domain superfamily/Winged helix DNA-binding domain"/>
    <property type="match status" value="1"/>
</dbReference>
<dbReference type="PIRSF" id="PIRSF005739">
    <property type="entry name" value="O-mtase"/>
    <property type="match status" value="1"/>
</dbReference>
<dbReference type="Gene3D" id="3.40.50.150">
    <property type="entry name" value="Vaccinia Virus protein VP39"/>
    <property type="match status" value="1"/>
</dbReference>
<protein>
    <recommendedName>
        <fullName evidence="9">O-methyltransferase</fullName>
    </recommendedName>
</protein>
<accession>A0ABQ7WNB5</accession>
<dbReference type="InterPro" id="IPR036388">
    <property type="entry name" value="WH-like_DNA-bd_sf"/>
</dbReference>
<comment type="caution">
    <text evidence="7">The sequence shown here is derived from an EMBL/GenBank/DDBJ whole genome shotgun (WGS) entry which is preliminary data.</text>
</comment>
<dbReference type="Proteomes" id="UP000826656">
    <property type="component" value="Unassembled WGS sequence"/>
</dbReference>
<evidence type="ECO:0000256" key="4">
    <source>
        <dbReference type="ARBA" id="ARBA00034481"/>
    </source>
</evidence>
<dbReference type="PROSITE" id="PS51683">
    <property type="entry name" value="SAM_OMT_II"/>
    <property type="match status" value="1"/>
</dbReference>
<name>A0ABQ7WNB5_SOLTU</name>
<dbReference type="Pfam" id="PF00891">
    <property type="entry name" value="Methyltransf_2"/>
    <property type="match status" value="1"/>
</dbReference>
<keyword evidence="2" id="KW-0808">Transferase</keyword>
<reference evidence="7 8" key="1">
    <citation type="journal article" date="2021" name="bioRxiv">
        <title>Chromosome-scale and haplotype-resolved genome assembly of a tetraploid potato cultivar.</title>
        <authorList>
            <person name="Sun H."/>
            <person name="Jiao W.-B."/>
            <person name="Krause K."/>
            <person name="Campoy J.A."/>
            <person name="Goel M."/>
            <person name="Folz-Donahue K."/>
            <person name="Kukat C."/>
            <person name="Huettel B."/>
            <person name="Schneeberger K."/>
        </authorList>
    </citation>
    <scope>NUCLEOTIDE SEQUENCE [LARGE SCALE GENOMIC DNA]</scope>
    <source>
        <strain evidence="7">SolTubOtavaFocal</strain>
        <tissue evidence="7">Leaves</tissue>
    </source>
</reference>
<keyword evidence="8" id="KW-1185">Reference proteome</keyword>
<gene>
    <name evidence="7" type="ORF">KY290_001827</name>
</gene>
<dbReference type="SUPFAM" id="SSF53335">
    <property type="entry name" value="S-adenosyl-L-methionine-dependent methyltransferases"/>
    <property type="match status" value="1"/>
</dbReference>
<keyword evidence="1" id="KW-0489">Methyltransferase</keyword>
<dbReference type="PANTHER" id="PTHR11746">
    <property type="entry name" value="O-METHYLTRANSFERASE"/>
    <property type="match status" value="1"/>
</dbReference>
<organism evidence="7 8">
    <name type="scientific">Solanum tuberosum</name>
    <name type="common">Potato</name>
    <dbReference type="NCBI Taxonomy" id="4113"/>
    <lineage>
        <taxon>Eukaryota</taxon>
        <taxon>Viridiplantae</taxon>
        <taxon>Streptophyta</taxon>
        <taxon>Embryophyta</taxon>
        <taxon>Tracheophyta</taxon>
        <taxon>Spermatophyta</taxon>
        <taxon>Magnoliopsida</taxon>
        <taxon>eudicotyledons</taxon>
        <taxon>Gunneridae</taxon>
        <taxon>Pentapetalae</taxon>
        <taxon>asterids</taxon>
        <taxon>lamiids</taxon>
        <taxon>Solanales</taxon>
        <taxon>Solanaceae</taxon>
        <taxon>Solanoideae</taxon>
        <taxon>Solaneae</taxon>
        <taxon>Solanum</taxon>
    </lineage>
</organism>
<evidence type="ECO:0000256" key="1">
    <source>
        <dbReference type="ARBA" id="ARBA00022603"/>
    </source>
</evidence>
<evidence type="ECO:0000259" key="5">
    <source>
        <dbReference type="Pfam" id="PF00891"/>
    </source>
</evidence>
<feature type="domain" description="O-methyltransferase C-terminal" evidence="5">
    <location>
        <begin position="124"/>
        <end position="334"/>
    </location>
</feature>
<evidence type="ECO:0000259" key="6">
    <source>
        <dbReference type="Pfam" id="PF08100"/>
    </source>
</evidence>
<dbReference type="SUPFAM" id="SSF46785">
    <property type="entry name" value="Winged helix' DNA-binding domain"/>
    <property type="match status" value="1"/>
</dbReference>
<dbReference type="InterPro" id="IPR036390">
    <property type="entry name" value="WH_DNA-bd_sf"/>
</dbReference>
<evidence type="ECO:0000313" key="8">
    <source>
        <dbReference type="Proteomes" id="UP000826656"/>
    </source>
</evidence>
<evidence type="ECO:0008006" key="9">
    <source>
        <dbReference type="Google" id="ProtNLM"/>
    </source>
</evidence>